<dbReference type="SMART" id="SM00448">
    <property type="entry name" value="REC"/>
    <property type="match status" value="1"/>
</dbReference>
<dbReference type="Gene3D" id="3.40.50.2300">
    <property type="match status" value="1"/>
</dbReference>
<dbReference type="Pfam" id="PF00486">
    <property type="entry name" value="Trans_reg_C"/>
    <property type="match status" value="1"/>
</dbReference>
<dbReference type="FunFam" id="1.10.10.10:FF:000018">
    <property type="entry name" value="DNA-binding response regulator ResD"/>
    <property type="match status" value="1"/>
</dbReference>
<evidence type="ECO:0000313" key="10">
    <source>
        <dbReference type="EMBL" id="HIR59926.1"/>
    </source>
</evidence>
<dbReference type="AlphaFoldDB" id="A0A9D1DW31"/>
<protein>
    <submittedName>
        <fullName evidence="10">Response regulator transcription factor</fullName>
    </submittedName>
</protein>
<dbReference type="PROSITE" id="PS51755">
    <property type="entry name" value="OMPR_PHOB"/>
    <property type="match status" value="1"/>
</dbReference>
<dbReference type="Proteomes" id="UP000824232">
    <property type="component" value="Unassembled WGS sequence"/>
</dbReference>
<keyword evidence="4 7" id="KW-0238">DNA-binding</keyword>
<reference evidence="10" key="2">
    <citation type="journal article" date="2021" name="PeerJ">
        <title>Extensive microbial diversity within the chicken gut microbiome revealed by metagenomics and culture.</title>
        <authorList>
            <person name="Gilroy R."/>
            <person name="Ravi A."/>
            <person name="Getino M."/>
            <person name="Pursley I."/>
            <person name="Horton D.L."/>
            <person name="Alikhan N.F."/>
            <person name="Baker D."/>
            <person name="Gharbi K."/>
            <person name="Hall N."/>
            <person name="Watson M."/>
            <person name="Adriaenssens E.M."/>
            <person name="Foster-Nyarko E."/>
            <person name="Jarju S."/>
            <person name="Secka A."/>
            <person name="Antonio M."/>
            <person name="Oren A."/>
            <person name="Chaudhuri R.R."/>
            <person name="La Ragione R."/>
            <person name="Hildebrand F."/>
            <person name="Pallen M.J."/>
        </authorList>
    </citation>
    <scope>NUCLEOTIDE SEQUENCE</scope>
    <source>
        <strain evidence="10">CHK184-20233</strain>
    </source>
</reference>
<proteinExistence type="predicted"/>
<dbReference type="GO" id="GO:0006355">
    <property type="term" value="P:regulation of DNA-templated transcription"/>
    <property type="evidence" value="ECO:0007669"/>
    <property type="project" value="InterPro"/>
</dbReference>
<comment type="caution">
    <text evidence="10">The sequence shown here is derived from an EMBL/GenBank/DDBJ whole genome shotgun (WGS) entry which is preliminary data.</text>
</comment>
<keyword evidence="1 6" id="KW-0597">Phosphoprotein</keyword>
<evidence type="ECO:0000259" key="9">
    <source>
        <dbReference type="PROSITE" id="PS51755"/>
    </source>
</evidence>
<dbReference type="GO" id="GO:0032993">
    <property type="term" value="C:protein-DNA complex"/>
    <property type="evidence" value="ECO:0007669"/>
    <property type="project" value="TreeGrafter"/>
</dbReference>
<sequence>MKTILIIEDDKDINEMLQELLKQAGYDVKYAYSGTEALLIHNDKIDLIILDLMLPGKSGEEIIKELKDIKDVPVIVTSAITDMDTKLDLFKLGANDYVTKPFNNDELLARIKVHLKNNTNSDSSILKIKDILLDSNGFKVSCNGKDINLSKIEFEILKLLMQNCNQVVTKSVLFDKVWDTVDSADENTLNVHISKIRNKLKKANPSEEYIETIWSIGYKFKN</sequence>
<keyword evidence="2" id="KW-0902">Two-component regulatory system</keyword>
<dbReference type="PANTHER" id="PTHR48111">
    <property type="entry name" value="REGULATOR OF RPOS"/>
    <property type="match status" value="1"/>
</dbReference>
<evidence type="ECO:0000256" key="2">
    <source>
        <dbReference type="ARBA" id="ARBA00023012"/>
    </source>
</evidence>
<keyword evidence="3" id="KW-0805">Transcription regulation</keyword>
<dbReference type="Gene3D" id="6.10.250.690">
    <property type="match status" value="1"/>
</dbReference>
<accession>A0A9D1DW31</accession>
<dbReference type="InterPro" id="IPR001867">
    <property type="entry name" value="OmpR/PhoB-type_DNA-bd"/>
</dbReference>
<evidence type="ECO:0000256" key="7">
    <source>
        <dbReference type="PROSITE-ProRule" id="PRU01091"/>
    </source>
</evidence>
<feature type="DNA-binding region" description="OmpR/PhoB-type" evidence="7">
    <location>
        <begin position="123"/>
        <end position="222"/>
    </location>
</feature>
<evidence type="ECO:0000256" key="1">
    <source>
        <dbReference type="ARBA" id="ARBA00022553"/>
    </source>
</evidence>
<feature type="modified residue" description="4-aspartylphosphate" evidence="6">
    <location>
        <position position="51"/>
    </location>
</feature>
<dbReference type="Gene3D" id="1.10.10.10">
    <property type="entry name" value="Winged helix-like DNA-binding domain superfamily/Winged helix DNA-binding domain"/>
    <property type="match status" value="1"/>
</dbReference>
<name>A0A9D1DW31_9FIRM</name>
<dbReference type="InterPro" id="IPR001789">
    <property type="entry name" value="Sig_transdc_resp-reg_receiver"/>
</dbReference>
<dbReference type="InterPro" id="IPR039420">
    <property type="entry name" value="WalR-like"/>
</dbReference>
<dbReference type="PROSITE" id="PS50110">
    <property type="entry name" value="RESPONSE_REGULATORY"/>
    <property type="match status" value="1"/>
</dbReference>
<dbReference type="Pfam" id="PF00072">
    <property type="entry name" value="Response_reg"/>
    <property type="match status" value="1"/>
</dbReference>
<evidence type="ECO:0000259" key="8">
    <source>
        <dbReference type="PROSITE" id="PS50110"/>
    </source>
</evidence>
<dbReference type="CDD" id="cd00383">
    <property type="entry name" value="trans_reg_C"/>
    <property type="match status" value="1"/>
</dbReference>
<feature type="domain" description="OmpR/PhoB-type" evidence="9">
    <location>
        <begin position="123"/>
        <end position="222"/>
    </location>
</feature>
<reference evidence="10" key="1">
    <citation type="submission" date="2020-10" db="EMBL/GenBank/DDBJ databases">
        <authorList>
            <person name="Gilroy R."/>
        </authorList>
    </citation>
    <scope>NUCLEOTIDE SEQUENCE</scope>
    <source>
        <strain evidence="10">CHK184-20233</strain>
    </source>
</reference>
<dbReference type="SMART" id="SM00862">
    <property type="entry name" value="Trans_reg_C"/>
    <property type="match status" value="1"/>
</dbReference>
<gene>
    <name evidence="10" type="ORF">IAB38_07825</name>
</gene>
<dbReference type="EMBL" id="DVHC01000073">
    <property type="protein sequence ID" value="HIR59926.1"/>
    <property type="molecule type" value="Genomic_DNA"/>
</dbReference>
<dbReference type="GO" id="GO:0000156">
    <property type="term" value="F:phosphorelay response regulator activity"/>
    <property type="evidence" value="ECO:0007669"/>
    <property type="project" value="TreeGrafter"/>
</dbReference>
<evidence type="ECO:0000256" key="3">
    <source>
        <dbReference type="ARBA" id="ARBA00023015"/>
    </source>
</evidence>
<dbReference type="InterPro" id="IPR011006">
    <property type="entry name" value="CheY-like_superfamily"/>
</dbReference>
<dbReference type="PANTHER" id="PTHR48111:SF2">
    <property type="entry name" value="RESPONSE REGULATOR SAER"/>
    <property type="match status" value="1"/>
</dbReference>
<evidence type="ECO:0000256" key="5">
    <source>
        <dbReference type="ARBA" id="ARBA00023163"/>
    </source>
</evidence>
<organism evidence="10 11">
    <name type="scientific">Candidatus Onthousia excrementipullorum</name>
    <dbReference type="NCBI Taxonomy" id="2840884"/>
    <lineage>
        <taxon>Bacteria</taxon>
        <taxon>Bacillati</taxon>
        <taxon>Bacillota</taxon>
        <taxon>Bacilli</taxon>
        <taxon>Candidatus Onthousia</taxon>
    </lineage>
</organism>
<feature type="domain" description="Response regulatory" evidence="8">
    <location>
        <begin position="3"/>
        <end position="115"/>
    </location>
</feature>
<dbReference type="GO" id="GO:0005829">
    <property type="term" value="C:cytosol"/>
    <property type="evidence" value="ECO:0007669"/>
    <property type="project" value="TreeGrafter"/>
</dbReference>
<keyword evidence="5" id="KW-0804">Transcription</keyword>
<evidence type="ECO:0000313" key="11">
    <source>
        <dbReference type="Proteomes" id="UP000824232"/>
    </source>
</evidence>
<dbReference type="InterPro" id="IPR036388">
    <property type="entry name" value="WH-like_DNA-bd_sf"/>
</dbReference>
<dbReference type="CDD" id="cd17574">
    <property type="entry name" value="REC_OmpR"/>
    <property type="match status" value="1"/>
</dbReference>
<evidence type="ECO:0000256" key="6">
    <source>
        <dbReference type="PROSITE-ProRule" id="PRU00169"/>
    </source>
</evidence>
<dbReference type="GO" id="GO:0000976">
    <property type="term" value="F:transcription cis-regulatory region binding"/>
    <property type="evidence" value="ECO:0007669"/>
    <property type="project" value="TreeGrafter"/>
</dbReference>
<evidence type="ECO:0000256" key="4">
    <source>
        <dbReference type="ARBA" id="ARBA00023125"/>
    </source>
</evidence>
<dbReference type="SUPFAM" id="SSF52172">
    <property type="entry name" value="CheY-like"/>
    <property type="match status" value="1"/>
</dbReference>